<evidence type="ECO:0000259" key="3">
    <source>
        <dbReference type="PROSITE" id="PS50004"/>
    </source>
</evidence>
<feature type="region of interest" description="Disordered" evidence="2">
    <location>
        <begin position="1"/>
        <end position="110"/>
    </location>
</feature>
<dbReference type="InterPro" id="IPR035892">
    <property type="entry name" value="C2_domain_sf"/>
</dbReference>
<evidence type="ECO:0000313" key="5">
    <source>
        <dbReference type="WBParaSite" id="scaffold3353_cov213.g6490"/>
    </source>
</evidence>
<dbReference type="Proteomes" id="UP000887561">
    <property type="component" value="Unplaced"/>
</dbReference>
<dbReference type="Pfam" id="PF25341">
    <property type="entry name" value="C2_CAPS"/>
    <property type="match status" value="1"/>
</dbReference>
<dbReference type="PANTHER" id="PTHR12166">
    <property type="entry name" value="CALCIUM-DEPENDENT SECRETION ACTIVATOR"/>
    <property type="match status" value="1"/>
</dbReference>
<dbReference type="GO" id="GO:1990504">
    <property type="term" value="P:dense core granule exocytosis"/>
    <property type="evidence" value="ECO:0007669"/>
    <property type="project" value="InterPro"/>
</dbReference>
<evidence type="ECO:0000256" key="1">
    <source>
        <dbReference type="ARBA" id="ARBA00022723"/>
    </source>
</evidence>
<dbReference type="PROSITE" id="PS50004">
    <property type="entry name" value="C2"/>
    <property type="match status" value="1"/>
</dbReference>
<sequence length="608" mass="68714">MLGASSSSEEEDDFVANDNASEITSGVGGQFRTIQQNHFINQQQQQYSSGLRTASPAFRTESPASSDQSSFATSIRRSESSNVGRRTTGGSTPQPKGSFRAGGVSALGRPTTPRKEVFVQHMEAYSPAFGHQSSQDLFTDEEDLGEGEDEPHILNGAKCIAYHFNAKQPTDMARRRLKITKSELSRIKDRFNGFLKGDIQIPADEAFTKAIESYFEVFLKSERVAKVVQAGGFAANDFREVFRCNVERRIRSLPEIDGLSKDTVLASWMAKFDLIMKCDDDTVQTKQNRGRLRGANQVIADVIMSKEQLYDMFQQILKVKKFEHQIIYNALQLDNPDEQAAAIRREVATREETLRDIPRLKRVMPKFVVKDMDTLFIDEVRQSINLLISNLESVPVAPRQTLGRKKEKNKSSSLKRRTSAMSLSKNGEGDDEVHLSKNDVVLSFNMEVVVMEVQGLKSLQPNRVVYCTMEVDGCPKLQTDHAEASKPSWDTQGDFCTKHPLPTIKVKLYAEVKNIVAFEDKELGKVVIQPTPNCSRQPEWYKMTVPKNSSDKNLGIRIAIRVEKPPNLKTCGYCYGIGRVAWKKWKRRFYCLVQEVKHLTTIYDMPHM</sequence>
<keyword evidence="4" id="KW-1185">Reference proteome</keyword>
<dbReference type="InterPro" id="IPR057457">
    <property type="entry name" value="CAPS_C2"/>
</dbReference>
<dbReference type="WBParaSite" id="scaffold3353_cov213.g6490">
    <property type="protein sequence ID" value="scaffold3353_cov213.g6490"/>
    <property type="gene ID" value="scaffold3353_cov213.g6490"/>
</dbReference>
<reference evidence="5" key="1">
    <citation type="submission" date="2022-11" db="UniProtKB">
        <authorList>
            <consortium name="WormBaseParasite"/>
        </authorList>
    </citation>
    <scope>IDENTIFICATION</scope>
</reference>
<organism evidence="4 5">
    <name type="scientific">Meloidogyne javanica</name>
    <name type="common">Root-knot nematode worm</name>
    <dbReference type="NCBI Taxonomy" id="6303"/>
    <lineage>
        <taxon>Eukaryota</taxon>
        <taxon>Metazoa</taxon>
        <taxon>Ecdysozoa</taxon>
        <taxon>Nematoda</taxon>
        <taxon>Chromadorea</taxon>
        <taxon>Rhabditida</taxon>
        <taxon>Tylenchina</taxon>
        <taxon>Tylenchomorpha</taxon>
        <taxon>Tylenchoidea</taxon>
        <taxon>Meloidogynidae</taxon>
        <taxon>Meloidogyninae</taxon>
        <taxon>Meloidogyne</taxon>
        <taxon>Meloidogyne incognita group</taxon>
    </lineage>
</organism>
<dbReference type="GO" id="GO:0016079">
    <property type="term" value="P:synaptic vesicle exocytosis"/>
    <property type="evidence" value="ECO:0007669"/>
    <property type="project" value="InterPro"/>
</dbReference>
<dbReference type="SUPFAM" id="SSF49562">
    <property type="entry name" value="C2 domain (Calcium/lipid-binding domain, CaLB)"/>
    <property type="match status" value="1"/>
</dbReference>
<feature type="compositionally biased region" description="Polar residues" evidence="2">
    <location>
        <begin position="62"/>
        <end position="95"/>
    </location>
</feature>
<feature type="region of interest" description="Disordered" evidence="2">
    <location>
        <begin position="400"/>
        <end position="431"/>
    </location>
</feature>
<accession>A0A915M9Y3</accession>
<name>A0A915M9Y3_MELJA</name>
<dbReference type="InterPro" id="IPR033227">
    <property type="entry name" value="CAPS"/>
</dbReference>
<protein>
    <submittedName>
        <fullName evidence="5">C2 domain-containing protein</fullName>
    </submittedName>
</protein>
<feature type="compositionally biased region" description="Basic residues" evidence="2">
    <location>
        <begin position="402"/>
        <end position="418"/>
    </location>
</feature>
<feature type="domain" description="C2" evidence="3">
    <location>
        <begin position="427"/>
        <end position="541"/>
    </location>
</feature>
<proteinExistence type="predicted"/>
<dbReference type="GO" id="GO:0098793">
    <property type="term" value="C:presynapse"/>
    <property type="evidence" value="ECO:0007669"/>
    <property type="project" value="GOC"/>
</dbReference>
<dbReference type="PANTHER" id="PTHR12166:SF8">
    <property type="entry name" value="CALCIUM-DEPENDENT SECRETION ACTIVATOR"/>
    <property type="match status" value="1"/>
</dbReference>
<evidence type="ECO:0000313" key="4">
    <source>
        <dbReference type="Proteomes" id="UP000887561"/>
    </source>
</evidence>
<feature type="compositionally biased region" description="Low complexity" evidence="2">
    <location>
        <begin position="34"/>
        <end position="46"/>
    </location>
</feature>
<dbReference type="AlphaFoldDB" id="A0A915M9Y3"/>
<dbReference type="GO" id="GO:0046872">
    <property type="term" value="F:metal ion binding"/>
    <property type="evidence" value="ECO:0007669"/>
    <property type="project" value="UniProtKB-KW"/>
</dbReference>
<evidence type="ECO:0000256" key="2">
    <source>
        <dbReference type="SAM" id="MobiDB-lite"/>
    </source>
</evidence>
<dbReference type="Gene3D" id="2.60.40.150">
    <property type="entry name" value="C2 domain"/>
    <property type="match status" value="1"/>
</dbReference>
<keyword evidence="1" id="KW-0479">Metal-binding</keyword>
<dbReference type="InterPro" id="IPR000008">
    <property type="entry name" value="C2_dom"/>
</dbReference>